<feature type="transmembrane region" description="Helical" evidence="1">
    <location>
        <begin position="571"/>
        <end position="591"/>
    </location>
</feature>
<feature type="transmembrane region" description="Helical" evidence="1">
    <location>
        <begin position="31"/>
        <end position="55"/>
    </location>
</feature>
<evidence type="ECO:0000313" key="3">
    <source>
        <dbReference type="Proteomes" id="UP000240883"/>
    </source>
</evidence>
<keyword evidence="1" id="KW-0472">Membrane</keyword>
<proteinExistence type="predicted"/>
<dbReference type="AlphaFoldDB" id="A0A2T2NPL7"/>
<dbReference type="OrthoDB" id="3903561at2759"/>
<protein>
    <submittedName>
        <fullName evidence="2">Uncharacterized protein</fullName>
    </submittedName>
</protein>
<feature type="transmembrane region" description="Helical" evidence="1">
    <location>
        <begin position="523"/>
        <end position="541"/>
    </location>
</feature>
<dbReference type="EMBL" id="KZ678135">
    <property type="protein sequence ID" value="PSN67371.1"/>
    <property type="molecule type" value="Genomic_DNA"/>
</dbReference>
<accession>A0A2T2NPL7</accession>
<sequence length="594" mass="68009">MLMNPFSSFWRDGWQELRHDLRTTRWARGAVWTWTFLWIGGLAAGIGLMGALSYFTPSFWEPSACTPDNDFRLFPEEYSYWDNSGFFQITLGLGQLTFGQAKVVDIAWDVVVGRGGQALLAWISWKVFAFYFTAVLETGPVTYSTFRAIFIQDGPSVESVGQLMRDFTLRQRIRSTIAMGFMILSMIFVLAFPTLASAMTGYANRVQAYVPDLDRNFIRFNQFQLISHVIHDGARINLTDDFYVLDYTESGDPVMGSSSYITGNLCQYLRRENMRRFMPLSYRMNQQYVSNELVNNCYLQNNISEYTSQHGFFGRKNEASTFMGQTLDPPVLNISAFYIGDDTLFGYNYTDPETGNKPFNNQSTRTWTWTNETYSMTHIQESGSCQANEVWICTLYMGQGDSCTLTTIQRYQWGFSFVQLFIACVLLFLWSMGMYIMWVRAQLATRNGDGNVAGEYKSVVQLAATMHKQLGSQQENLTALKETEISRLIKDANGGRIMFSKPLSEKPTRMRTVVKNWFKREKWWFISTLVVTVIFGLIWVVSFYAFVWMPGPLAGLILGMALCTTSKSRTLLILFFCTLTAIPTIITYAAYNNY</sequence>
<name>A0A2T2NPL7_CORCC</name>
<organism evidence="2 3">
    <name type="scientific">Corynespora cassiicola Philippines</name>
    <dbReference type="NCBI Taxonomy" id="1448308"/>
    <lineage>
        <taxon>Eukaryota</taxon>
        <taxon>Fungi</taxon>
        <taxon>Dikarya</taxon>
        <taxon>Ascomycota</taxon>
        <taxon>Pezizomycotina</taxon>
        <taxon>Dothideomycetes</taxon>
        <taxon>Pleosporomycetidae</taxon>
        <taxon>Pleosporales</taxon>
        <taxon>Corynesporascaceae</taxon>
        <taxon>Corynespora</taxon>
    </lineage>
</organism>
<keyword evidence="3" id="KW-1185">Reference proteome</keyword>
<evidence type="ECO:0000256" key="1">
    <source>
        <dbReference type="SAM" id="Phobius"/>
    </source>
</evidence>
<evidence type="ECO:0000313" key="2">
    <source>
        <dbReference type="EMBL" id="PSN67371.1"/>
    </source>
</evidence>
<keyword evidence="1" id="KW-1133">Transmembrane helix</keyword>
<feature type="transmembrane region" description="Helical" evidence="1">
    <location>
        <begin position="413"/>
        <end position="438"/>
    </location>
</feature>
<dbReference type="STRING" id="1448308.A0A2T2NPL7"/>
<gene>
    <name evidence="2" type="ORF">BS50DRAFT_390323</name>
</gene>
<feature type="transmembrane region" description="Helical" evidence="1">
    <location>
        <begin position="177"/>
        <end position="196"/>
    </location>
</feature>
<dbReference type="Proteomes" id="UP000240883">
    <property type="component" value="Unassembled WGS sequence"/>
</dbReference>
<keyword evidence="1" id="KW-0812">Transmembrane</keyword>
<reference evidence="2 3" key="1">
    <citation type="journal article" date="2018" name="Front. Microbiol.">
        <title>Genome-Wide Analysis of Corynespora cassiicola Leaf Fall Disease Putative Effectors.</title>
        <authorList>
            <person name="Lopez D."/>
            <person name="Ribeiro S."/>
            <person name="Label P."/>
            <person name="Fumanal B."/>
            <person name="Venisse J.S."/>
            <person name="Kohler A."/>
            <person name="de Oliveira R.R."/>
            <person name="Labutti K."/>
            <person name="Lipzen A."/>
            <person name="Lail K."/>
            <person name="Bauer D."/>
            <person name="Ohm R.A."/>
            <person name="Barry K.W."/>
            <person name="Spatafora J."/>
            <person name="Grigoriev I.V."/>
            <person name="Martin F.M."/>
            <person name="Pujade-Renaud V."/>
        </authorList>
    </citation>
    <scope>NUCLEOTIDE SEQUENCE [LARGE SCALE GENOMIC DNA]</scope>
    <source>
        <strain evidence="2 3">Philippines</strain>
    </source>
</reference>